<evidence type="ECO:0000313" key="2">
    <source>
        <dbReference type="EMBL" id="CUO02600.1"/>
    </source>
</evidence>
<dbReference type="SUPFAM" id="SSF51215">
    <property type="entry name" value="Regulatory protein AraC"/>
    <property type="match status" value="1"/>
</dbReference>
<dbReference type="GO" id="GO:0003677">
    <property type="term" value="F:DNA binding"/>
    <property type="evidence" value="ECO:0007669"/>
    <property type="project" value="UniProtKB-KW"/>
</dbReference>
<name>A0A174QS48_9FIRM</name>
<keyword evidence="1" id="KW-0238">DNA-binding</keyword>
<reference evidence="2 3" key="1">
    <citation type="submission" date="2015-09" db="EMBL/GenBank/DDBJ databases">
        <authorList>
            <consortium name="Pathogen Informatics"/>
        </authorList>
    </citation>
    <scope>NUCLEOTIDE SEQUENCE [LARGE SCALE GENOMIC DNA]</scope>
    <source>
        <strain evidence="2 3">2789STDY5608849</strain>
    </source>
</reference>
<sequence length="96" mass="11111">MEDLIGVYGILDRDHWPEAPFQLLDGGVEIRWKEPYAFHNAERGTYSGWLMQYTLSGTGWFEKNGKTYEMSPGKVFRHHMGISPSSYRKERQNGAV</sequence>
<dbReference type="Gene3D" id="2.60.120.280">
    <property type="entry name" value="Regulatory protein AraC"/>
    <property type="match status" value="1"/>
</dbReference>
<dbReference type="Proteomes" id="UP000095706">
    <property type="component" value="Unassembled WGS sequence"/>
</dbReference>
<dbReference type="STRING" id="1150298.ERS852406_01105"/>
<dbReference type="InterPro" id="IPR037923">
    <property type="entry name" value="HTH-like"/>
</dbReference>
<evidence type="ECO:0000313" key="3">
    <source>
        <dbReference type="Proteomes" id="UP000095706"/>
    </source>
</evidence>
<dbReference type="EMBL" id="CYYV01000005">
    <property type="protein sequence ID" value="CUO02600.1"/>
    <property type="molecule type" value="Genomic_DNA"/>
</dbReference>
<gene>
    <name evidence="2" type="ORF">ERS852406_01105</name>
</gene>
<dbReference type="RefSeq" id="WP_022462543.1">
    <property type="nucleotide sequence ID" value="NZ_CYYV01000005.1"/>
</dbReference>
<organism evidence="2 3">
    <name type="scientific">Fusicatenibacter saccharivorans</name>
    <dbReference type="NCBI Taxonomy" id="1150298"/>
    <lineage>
        <taxon>Bacteria</taxon>
        <taxon>Bacillati</taxon>
        <taxon>Bacillota</taxon>
        <taxon>Clostridia</taxon>
        <taxon>Lachnospirales</taxon>
        <taxon>Lachnospiraceae</taxon>
        <taxon>Fusicatenibacter</taxon>
    </lineage>
</organism>
<accession>A0A174QS48</accession>
<protein>
    <submittedName>
        <fullName evidence="2">Uncharacterized protein</fullName>
    </submittedName>
</protein>
<dbReference type="OrthoDB" id="9813413at2"/>
<evidence type="ECO:0000256" key="1">
    <source>
        <dbReference type="ARBA" id="ARBA00023125"/>
    </source>
</evidence>
<proteinExistence type="predicted"/>
<dbReference type="AlphaFoldDB" id="A0A174QS48"/>